<dbReference type="KEGG" id="rpc:RPC_0495"/>
<organism evidence="3">
    <name type="scientific">Rhodopseudomonas palustris (strain BisB18)</name>
    <dbReference type="NCBI Taxonomy" id="316056"/>
    <lineage>
        <taxon>Bacteria</taxon>
        <taxon>Pseudomonadati</taxon>
        <taxon>Pseudomonadota</taxon>
        <taxon>Alphaproteobacteria</taxon>
        <taxon>Hyphomicrobiales</taxon>
        <taxon>Nitrobacteraceae</taxon>
        <taxon>Rhodopseudomonas</taxon>
    </lineage>
</organism>
<dbReference type="HOGENOM" id="CLU_2411249_0_0_5"/>
<dbReference type="RefSeq" id="WP_011470978.1">
    <property type="nucleotide sequence ID" value="NC_007925.1"/>
</dbReference>
<feature type="signal peptide" evidence="2">
    <location>
        <begin position="1"/>
        <end position="20"/>
    </location>
</feature>
<keyword evidence="2" id="KW-0732">Signal</keyword>
<feature type="chain" id="PRO_5004199502" description="Proteophosphoglycan ppg4" evidence="2">
    <location>
        <begin position="21"/>
        <end position="93"/>
    </location>
</feature>
<dbReference type="EMBL" id="CP000301">
    <property type="protein sequence ID" value="ABD86070.1"/>
    <property type="molecule type" value="Genomic_DNA"/>
</dbReference>
<evidence type="ECO:0000256" key="2">
    <source>
        <dbReference type="SAM" id="SignalP"/>
    </source>
</evidence>
<evidence type="ECO:0000256" key="1">
    <source>
        <dbReference type="SAM" id="MobiDB-lite"/>
    </source>
</evidence>
<feature type="region of interest" description="Disordered" evidence="1">
    <location>
        <begin position="21"/>
        <end position="93"/>
    </location>
</feature>
<gene>
    <name evidence="3" type="ordered locus">RPC_0495</name>
</gene>
<feature type="compositionally biased region" description="Low complexity" evidence="1">
    <location>
        <begin position="57"/>
        <end position="77"/>
    </location>
</feature>
<sequence>MKIKLIATATALALFTTLAAAQPSQPQGGANTGPTSNSANSRGQDMNQGTVGTSPATPGTGNSLSPGSGLTGSPHPSAQSNVGGNAGTGNSPR</sequence>
<dbReference type="AlphaFoldDB" id="Q21C16"/>
<evidence type="ECO:0000313" key="3">
    <source>
        <dbReference type="EMBL" id="ABD86070.1"/>
    </source>
</evidence>
<reference evidence="3" key="1">
    <citation type="submission" date="2006-03" db="EMBL/GenBank/DDBJ databases">
        <title>Complete sequence of Rhodopseudomonas palustris BisB18.</title>
        <authorList>
            <consortium name="US DOE Joint Genome Institute"/>
            <person name="Copeland A."/>
            <person name="Lucas S."/>
            <person name="Lapidus A."/>
            <person name="Barry K."/>
            <person name="Detter J.C."/>
            <person name="Glavina del Rio T."/>
            <person name="Hammon N."/>
            <person name="Israni S."/>
            <person name="Dalin E."/>
            <person name="Tice H."/>
            <person name="Pitluck S."/>
            <person name="Chain P."/>
            <person name="Malfatti S."/>
            <person name="Shin M."/>
            <person name="Vergez L."/>
            <person name="Schmutz J."/>
            <person name="Larimer F."/>
            <person name="Land M."/>
            <person name="Hauser L."/>
            <person name="Pelletier D.A."/>
            <person name="Kyrpides N."/>
            <person name="Anderson I."/>
            <person name="Oda Y."/>
            <person name="Harwood C.S."/>
            <person name="Richardson P."/>
        </authorList>
    </citation>
    <scope>NUCLEOTIDE SEQUENCE [LARGE SCALE GENOMIC DNA]</scope>
    <source>
        <strain evidence="3">BisB18</strain>
    </source>
</reference>
<accession>Q21C16</accession>
<proteinExistence type="predicted"/>
<dbReference type="STRING" id="316056.RPC_0495"/>
<name>Q21C16_RHOPB</name>
<feature type="compositionally biased region" description="Polar residues" evidence="1">
    <location>
        <begin position="78"/>
        <end position="93"/>
    </location>
</feature>
<protein>
    <recommendedName>
        <fullName evidence="4">Proteophosphoglycan ppg4</fullName>
    </recommendedName>
</protein>
<evidence type="ECO:0008006" key="4">
    <source>
        <dbReference type="Google" id="ProtNLM"/>
    </source>
</evidence>
<feature type="compositionally biased region" description="Polar residues" evidence="1">
    <location>
        <begin position="32"/>
        <end position="56"/>
    </location>
</feature>